<dbReference type="Proteomes" id="UP001281761">
    <property type="component" value="Unassembled WGS sequence"/>
</dbReference>
<keyword evidence="3" id="KW-1185">Reference proteome</keyword>
<sequence>MVGQVVQFMLKREIFFLERAFDVQKSINIETILQKEFYSGTLDEPQLITLPNGRVFASNCNIHSTSLTLNGQNRSTLHYHNAQLQTDFKSQDYYKPKQSHRLNNLFQLSNTSLSVLNLSFDLHSESSNGDVMCAVITSSSIYITNCGFLWTGLHSLFVLQGLSLSHRTSSSITLLGCTLDNSEQRLAPIVEDICVVGGSESFDLNVVGTRVTNTKVIGADGIGMSQPSQNGISSNFEGICTTFSEISFKNVSSLPGTVRPVSPLFSQRMVGCGIWGCNNHLSGSTLRDMNGGGGFVCSNSSFNWCSTTSSERPSLSPHTPTLSSSLAPTNAPEHPAEEGDDKDDQFTGKIHDGVERFRFTVEAVTFTRCWFFNMKFTTTNYTDSASGGSALFFQSDATALTHVVQIIHAGCVYLYRAPTDIETTAEATVDSCSFTNWSSPSDRPYQYGGCVGTMNSAHNLNILNSNMTQVMGTTKLNGGFISHNTFSEVALTIDKCRMIGDEKTIGHCERAAWSHPLSGLCFGPNMSLDRHTITNTNSTKVACPFFEEVTSAPDKNKMRVGTWLPEEGFSLHSSLSAALGTLTGESLLPNIVFLSEGSHSETFALEIKHDVEIVGTGSNTTNFHCTELTTAGFKPKSGGKLTLRSMKLIPSTLSTTLVEMDEDVNLLFTRTFVEGISGQTVSLMLLTAGTTRIAHSTFQNIASERALISVSGSASLTVSDTYFITITRTSLKPPSVEATQCASCVEGMTSGEVKILFSRFGVCTTNGRAGAIDLERADDSSSVEMEWNKFDQNLAKANVDSSVKGDDIVLKNFAESQLTLNLITQQSFPSSHSFLINSSHPIIPPPGMFSLKFNGTGGPLAWADINIMKADFLSGEMTLQFLLGSRLHNNAHTSISTDFNYTETMTPFTCHNSSVSVSLHSPFNSTITVERTDNIFCQIINSTLTLKNLKLSFDNLETSAFVVDTLSSFTLDNVWFIAANPLLKAPFVFSEGKYIKIYSLTLPANLRLDDVSFVKAQNSQVCESTMTTHFRIF</sequence>
<evidence type="ECO:0000313" key="2">
    <source>
        <dbReference type="EMBL" id="KAK2961916.1"/>
    </source>
</evidence>
<dbReference type="SUPFAM" id="SSF51126">
    <property type="entry name" value="Pectin lyase-like"/>
    <property type="match status" value="1"/>
</dbReference>
<protein>
    <submittedName>
        <fullName evidence="2">Uncharacterized protein</fullName>
    </submittedName>
</protein>
<comment type="caution">
    <text evidence="2">The sequence shown here is derived from an EMBL/GenBank/DDBJ whole genome shotgun (WGS) entry which is preliminary data.</text>
</comment>
<dbReference type="EMBL" id="JARBJD010000013">
    <property type="protein sequence ID" value="KAK2961916.1"/>
    <property type="molecule type" value="Genomic_DNA"/>
</dbReference>
<feature type="compositionally biased region" description="Low complexity" evidence="1">
    <location>
        <begin position="313"/>
        <end position="329"/>
    </location>
</feature>
<accession>A0ABQ9YDS5</accession>
<feature type="region of interest" description="Disordered" evidence="1">
    <location>
        <begin position="312"/>
        <end position="347"/>
    </location>
</feature>
<organism evidence="2 3">
    <name type="scientific">Blattamonas nauphoetae</name>
    <dbReference type="NCBI Taxonomy" id="2049346"/>
    <lineage>
        <taxon>Eukaryota</taxon>
        <taxon>Metamonada</taxon>
        <taxon>Preaxostyla</taxon>
        <taxon>Oxymonadida</taxon>
        <taxon>Blattamonas</taxon>
    </lineage>
</organism>
<reference evidence="2 3" key="1">
    <citation type="journal article" date="2022" name="bioRxiv">
        <title>Genomics of Preaxostyla Flagellates Illuminates Evolutionary Transitions and the Path Towards Mitochondrial Loss.</title>
        <authorList>
            <person name="Novak L.V.F."/>
            <person name="Treitli S.C."/>
            <person name="Pyrih J."/>
            <person name="Halakuc P."/>
            <person name="Pipaliya S.V."/>
            <person name="Vacek V."/>
            <person name="Brzon O."/>
            <person name="Soukal P."/>
            <person name="Eme L."/>
            <person name="Dacks J.B."/>
            <person name="Karnkowska A."/>
            <person name="Elias M."/>
            <person name="Hampl V."/>
        </authorList>
    </citation>
    <scope>NUCLEOTIDE SEQUENCE [LARGE SCALE GENOMIC DNA]</scope>
    <source>
        <strain evidence="2">NAU3</strain>
        <tissue evidence="2">Gut</tissue>
    </source>
</reference>
<name>A0ABQ9YDS5_9EUKA</name>
<gene>
    <name evidence="2" type="ORF">BLNAU_2972</name>
</gene>
<evidence type="ECO:0000313" key="3">
    <source>
        <dbReference type="Proteomes" id="UP001281761"/>
    </source>
</evidence>
<evidence type="ECO:0000256" key="1">
    <source>
        <dbReference type="SAM" id="MobiDB-lite"/>
    </source>
</evidence>
<dbReference type="InterPro" id="IPR011050">
    <property type="entry name" value="Pectin_lyase_fold/virulence"/>
</dbReference>
<proteinExistence type="predicted"/>